<dbReference type="Proteomes" id="UP000053024">
    <property type="component" value="Unassembled WGS sequence"/>
</dbReference>
<feature type="region of interest" description="Disordered" evidence="1">
    <location>
        <begin position="169"/>
        <end position="202"/>
    </location>
</feature>
<evidence type="ECO:0000256" key="1">
    <source>
        <dbReference type="SAM" id="MobiDB-lite"/>
    </source>
</evidence>
<evidence type="ECO:0000313" key="2">
    <source>
        <dbReference type="EMBL" id="KUN85302.1"/>
    </source>
</evidence>
<gene>
    <name evidence="2" type="ORF">AQJ66_14200</name>
</gene>
<organism evidence="2 3">
    <name type="scientific">Streptomyces bungoensis</name>
    <dbReference type="NCBI Taxonomy" id="285568"/>
    <lineage>
        <taxon>Bacteria</taxon>
        <taxon>Bacillati</taxon>
        <taxon>Actinomycetota</taxon>
        <taxon>Actinomycetes</taxon>
        <taxon>Kitasatosporales</taxon>
        <taxon>Streptomycetaceae</taxon>
        <taxon>Streptomyces</taxon>
    </lineage>
</organism>
<dbReference type="STRING" id="285568.AQJ66_14200"/>
<name>A0A101T3X8_9ACTN</name>
<proteinExistence type="predicted"/>
<dbReference type="RefSeq" id="WP_061920772.1">
    <property type="nucleotide sequence ID" value="NZ_JBEYBH010000026.1"/>
</dbReference>
<evidence type="ECO:0000313" key="3">
    <source>
        <dbReference type="Proteomes" id="UP000053024"/>
    </source>
</evidence>
<dbReference type="EMBL" id="LMWX01000020">
    <property type="protein sequence ID" value="KUN85302.1"/>
    <property type="molecule type" value="Genomic_DNA"/>
</dbReference>
<protein>
    <submittedName>
        <fullName evidence="2">Uncharacterized protein</fullName>
    </submittedName>
</protein>
<feature type="region of interest" description="Disordered" evidence="1">
    <location>
        <begin position="44"/>
        <end position="66"/>
    </location>
</feature>
<dbReference type="AlphaFoldDB" id="A0A101T3X8"/>
<accession>A0A101T3X8</accession>
<sequence>MANHTTNEVYDELKEVRQQLDKNTQQEVTAKHFDDKIAELKQAIEKGGKGKGEGEKKEEEKKKEPQGVWDLIKDKTPIKETLQVFKQFKDAMSGGDLVSKVVLFAGAVSGAVALVGVVKKLIAGWWTSVKNIMLTFTGRKRERLIPGIGGATYTDEERKQKRKYYGRKNGQWGWHQEESENGEQPEGGGAEGENSQRPNLPSVEEITRVKDAMAGLNTEMDTYRGKVRGIATPRAMKQMASAAKKLESAAKKARNIDNLSESIGRLETAFRGLATASN</sequence>
<comment type="caution">
    <text evidence="2">The sequence shown here is derived from an EMBL/GenBank/DDBJ whole genome shotgun (WGS) entry which is preliminary data.</text>
</comment>
<keyword evidence="3" id="KW-1185">Reference proteome</keyword>
<reference evidence="2 3" key="1">
    <citation type="submission" date="2015-10" db="EMBL/GenBank/DDBJ databases">
        <title>Draft genome sequence of Streptomyces bungoensis DSM 41781, type strain for the species Streptomyces bungoensis.</title>
        <authorList>
            <person name="Ruckert C."/>
            <person name="Winkler A."/>
            <person name="Kalinowski J."/>
            <person name="Kampfer P."/>
            <person name="Glaeser S."/>
        </authorList>
    </citation>
    <scope>NUCLEOTIDE SEQUENCE [LARGE SCALE GENOMIC DNA]</scope>
    <source>
        <strain evidence="2 3">DSM 41781</strain>
    </source>
</reference>
<dbReference type="OrthoDB" id="9834361at2"/>